<feature type="transmembrane region" description="Helical" evidence="8">
    <location>
        <begin position="410"/>
        <end position="434"/>
    </location>
</feature>
<evidence type="ECO:0000259" key="9">
    <source>
        <dbReference type="Pfam" id="PF00999"/>
    </source>
</evidence>
<dbReference type="GO" id="GO:1902600">
    <property type="term" value="P:proton transmembrane transport"/>
    <property type="evidence" value="ECO:0007669"/>
    <property type="project" value="InterPro"/>
</dbReference>
<evidence type="ECO:0000256" key="6">
    <source>
        <dbReference type="ARBA" id="ARBA00023136"/>
    </source>
</evidence>
<evidence type="ECO:0000256" key="2">
    <source>
        <dbReference type="ARBA" id="ARBA00022448"/>
    </source>
</evidence>
<feature type="transmembrane region" description="Helical" evidence="8">
    <location>
        <begin position="132"/>
        <end position="156"/>
    </location>
</feature>
<feature type="transmembrane region" description="Helical" evidence="8">
    <location>
        <begin position="202"/>
        <end position="227"/>
    </location>
</feature>
<dbReference type="InterPro" id="IPR006153">
    <property type="entry name" value="Cation/H_exchanger_TM"/>
</dbReference>
<keyword evidence="5" id="KW-0406">Ion transport</keyword>
<feature type="transmembrane region" description="Helical" evidence="8">
    <location>
        <begin position="267"/>
        <end position="286"/>
    </location>
</feature>
<feature type="transmembrane region" description="Helical" evidence="8">
    <location>
        <begin position="321"/>
        <end position="339"/>
    </location>
</feature>
<name>A0A3M2KUT6_9NOCA</name>
<feature type="transmembrane region" description="Helical" evidence="8">
    <location>
        <begin position="233"/>
        <end position="255"/>
    </location>
</feature>
<organism evidence="10 11">
    <name type="scientific">Nocardia stercoris</name>
    <dbReference type="NCBI Taxonomy" id="2483361"/>
    <lineage>
        <taxon>Bacteria</taxon>
        <taxon>Bacillati</taxon>
        <taxon>Actinomycetota</taxon>
        <taxon>Actinomycetes</taxon>
        <taxon>Mycobacteriales</taxon>
        <taxon>Nocardiaceae</taxon>
        <taxon>Nocardia</taxon>
    </lineage>
</organism>
<gene>
    <name evidence="10" type="ORF">EBN03_31330</name>
</gene>
<keyword evidence="6 8" id="KW-0472">Membrane</keyword>
<dbReference type="InterPro" id="IPR050794">
    <property type="entry name" value="CPA2_transporter"/>
</dbReference>
<dbReference type="GO" id="GO:0015297">
    <property type="term" value="F:antiporter activity"/>
    <property type="evidence" value="ECO:0007669"/>
    <property type="project" value="InterPro"/>
</dbReference>
<dbReference type="GO" id="GO:0016020">
    <property type="term" value="C:membrane"/>
    <property type="evidence" value="ECO:0007669"/>
    <property type="project" value="UniProtKB-SubCell"/>
</dbReference>
<keyword evidence="4 8" id="KW-1133">Transmembrane helix</keyword>
<dbReference type="Proteomes" id="UP000279275">
    <property type="component" value="Unassembled WGS sequence"/>
</dbReference>
<dbReference type="EMBL" id="RFFH01000024">
    <property type="protein sequence ID" value="RMI28190.1"/>
    <property type="molecule type" value="Genomic_DNA"/>
</dbReference>
<sequence>MERAGIELERGCAAPVNVYPSLPDVSTHFFLQMAAILVAYRLLWSVFRRMGQVEVVAIMAAGFLLGPSVLGAAWPAAQNWLFPATLRIADAAVPHPTLTVLYAVGQLGLVLYMFLVGTSFDTSIFTSHLRTAGITATTGVVVPMLLGGATGLVLAVRGGYFTGKVTPWEAALFLAAAVAVTSFPVLAWIIQDSGLGRTRLGTMALSCAAIDDACAWILLAVVIAFARHNPADAILALAGGVGFTLVMILIARPVLRRLDYWDRPEALVGGLPIGPFVVILVLGLVSAWFTDFVGASSVFGAFLAGVVVPRDRFVDMMRTRLEPLVSYLLLPAYFVFSGLNTRLSLVFEPSVLVVALVVLVVSFGGKFGAITLAARANGMNWREASSIGALANARGLMELVLVNIGLTQGIITPALYTILTVMALVTTFTATPAFRFIEARARKREPGSIAVSGKPAPESDPAANRSPTAGARATEHLEGVGVQPDRVRGQRAADRHRPVRVLDVTGPDQRGAPVVRADSRPPVRRPDGGPGQGALRRHLDGRASG</sequence>
<evidence type="ECO:0000256" key="1">
    <source>
        <dbReference type="ARBA" id="ARBA00004141"/>
    </source>
</evidence>
<feature type="transmembrane region" description="Helical" evidence="8">
    <location>
        <begin position="292"/>
        <end position="309"/>
    </location>
</feature>
<dbReference type="OrthoDB" id="9793589at2"/>
<feature type="transmembrane region" description="Helical" evidence="8">
    <location>
        <begin position="25"/>
        <end position="43"/>
    </location>
</feature>
<feature type="compositionally biased region" description="Basic and acidic residues" evidence="7">
    <location>
        <begin position="517"/>
        <end position="527"/>
    </location>
</feature>
<dbReference type="PANTHER" id="PTHR32468">
    <property type="entry name" value="CATION/H + ANTIPORTER"/>
    <property type="match status" value="1"/>
</dbReference>
<feature type="transmembrane region" description="Helical" evidence="8">
    <location>
        <begin position="55"/>
        <end position="77"/>
    </location>
</feature>
<dbReference type="Gene3D" id="1.20.1530.20">
    <property type="match status" value="1"/>
</dbReference>
<evidence type="ECO:0000313" key="10">
    <source>
        <dbReference type="EMBL" id="RMI28190.1"/>
    </source>
</evidence>
<dbReference type="PANTHER" id="PTHR32468:SF0">
    <property type="entry name" value="K(+)_H(+) ANTIPORTER 1"/>
    <property type="match status" value="1"/>
</dbReference>
<comment type="caution">
    <text evidence="10">The sequence shown here is derived from an EMBL/GenBank/DDBJ whole genome shotgun (WGS) entry which is preliminary data.</text>
</comment>
<feature type="transmembrane region" description="Helical" evidence="8">
    <location>
        <begin position="351"/>
        <end position="374"/>
    </location>
</feature>
<feature type="transmembrane region" description="Helical" evidence="8">
    <location>
        <begin position="168"/>
        <end position="190"/>
    </location>
</feature>
<comment type="subcellular location">
    <subcellularLocation>
        <location evidence="1">Membrane</location>
        <topology evidence="1">Multi-pass membrane protein</topology>
    </subcellularLocation>
</comment>
<keyword evidence="3 8" id="KW-0812">Transmembrane</keyword>
<feature type="transmembrane region" description="Helical" evidence="8">
    <location>
        <begin position="97"/>
        <end position="120"/>
    </location>
</feature>
<feature type="domain" description="Cation/H+ exchanger transmembrane" evidence="9">
    <location>
        <begin position="41"/>
        <end position="431"/>
    </location>
</feature>
<evidence type="ECO:0000256" key="5">
    <source>
        <dbReference type="ARBA" id="ARBA00023065"/>
    </source>
</evidence>
<dbReference type="InterPro" id="IPR038770">
    <property type="entry name" value="Na+/solute_symporter_sf"/>
</dbReference>
<evidence type="ECO:0000256" key="7">
    <source>
        <dbReference type="SAM" id="MobiDB-lite"/>
    </source>
</evidence>
<dbReference type="Pfam" id="PF00999">
    <property type="entry name" value="Na_H_Exchanger"/>
    <property type="match status" value="1"/>
</dbReference>
<feature type="compositionally biased region" description="Basic and acidic residues" evidence="7">
    <location>
        <begin position="485"/>
        <end position="496"/>
    </location>
</feature>
<proteinExistence type="predicted"/>
<evidence type="ECO:0000256" key="4">
    <source>
        <dbReference type="ARBA" id="ARBA00022989"/>
    </source>
</evidence>
<evidence type="ECO:0000313" key="11">
    <source>
        <dbReference type="Proteomes" id="UP000279275"/>
    </source>
</evidence>
<evidence type="ECO:0000256" key="3">
    <source>
        <dbReference type="ARBA" id="ARBA00022692"/>
    </source>
</evidence>
<keyword evidence="2" id="KW-0813">Transport</keyword>
<reference evidence="10 11" key="1">
    <citation type="submission" date="2018-10" db="EMBL/GenBank/DDBJ databases">
        <title>Isolation from cow dung.</title>
        <authorList>
            <person name="Ling L."/>
        </authorList>
    </citation>
    <scope>NUCLEOTIDE SEQUENCE [LARGE SCALE GENOMIC DNA]</scope>
    <source>
        <strain evidence="10 11">NEAU-LL90</strain>
    </source>
</reference>
<evidence type="ECO:0000256" key="8">
    <source>
        <dbReference type="SAM" id="Phobius"/>
    </source>
</evidence>
<keyword evidence="11" id="KW-1185">Reference proteome</keyword>
<accession>A0A3M2KUT6</accession>
<feature type="region of interest" description="Disordered" evidence="7">
    <location>
        <begin position="446"/>
        <end position="545"/>
    </location>
</feature>
<protein>
    <submittedName>
        <fullName evidence="10">Cation/H(+) antiporter</fullName>
    </submittedName>
</protein>
<dbReference type="AlphaFoldDB" id="A0A3M2KUT6"/>